<dbReference type="AlphaFoldDB" id="A0A4Y9Y8Z2"/>
<dbReference type="Gene3D" id="3.30.1370.30">
    <property type="match status" value="1"/>
</dbReference>
<feature type="region of interest" description="Disordered" evidence="4">
    <location>
        <begin position="173"/>
        <end position="234"/>
    </location>
</feature>
<dbReference type="InterPro" id="IPR000630">
    <property type="entry name" value="Ribosomal_uS8"/>
</dbReference>
<organism evidence="6 7">
    <name type="scientific">Dentipellis fragilis</name>
    <dbReference type="NCBI Taxonomy" id="205917"/>
    <lineage>
        <taxon>Eukaryota</taxon>
        <taxon>Fungi</taxon>
        <taxon>Dikarya</taxon>
        <taxon>Basidiomycota</taxon>
        <taxon>Agaricomycotina</taxon>
        <taxon>Agaricomycetes</taxon>
        <taxon>Russulales</taxon>
        <taxon>Hericiaceae</taxon>
        <taxon>Dentipellis</taxon>
    </lineage>
</organism>
<reference evidence="6 7" key="1">
    <citation type="submission" date="2019-02" db="EMBL/GenBank/DDBJ databases">
        <title>Genome sequencing of the rare red list fungi Dentipellis fragilis.</title>
        <authorList>
            <person name="Buettner E."/>
            <person name="Kellner H."/>
        </authorList>
    </citation>
    <scope>NUCLEOTIDE SEQUENCE [LARGE SCALE GENOMIC DNA]</scope>
    <source>
        <strain evidence="6 7">DSM 105465</strain>
    </source>
</reference>
<evidence type="ECO:0000256" key="1">
    <source>
        <dbReference type="ARBA" id="ARBA00006471"/>
    </source>
</evidence>
<feature type="compositionally biased region" description="Low complexity" evidence="4">
    <location>
        <begin position="185"/>
        <end position="194"/>
    </location>
</feature>
<evidence type="ECO:0000256" key="4">
    <source>
        <dbReference type="SAM" id="MobiDB-lite"/>
    </source>
</evidence>
<dbReference type="GO" id="GO:0006412">
    <property type="term" value="P:translation"/>
    <property type="evidence" value="ECO:0007669"/>
    <property type="project" value="InterPro"/>
</dbReference>
<protein>
    <submittedName>
        <fullName evidence="6">Uncharacterized protein</fullName>
    </submittedName>
</protein>
<feature type="transmembrane region" description="Helical" evidence="5">
    <location>
        <begin position="302"/>
        <end position="324"/>
    </location>
</feature>
<dbReference type="STRING" id="205917.A0A4Y9Y8Z2"/>
<dbReference type="GO" id="GO:0005789">
    <property type="term" value="C:endoplasmic reticulum membrane"/>
    <property type="evidence" value="ECO:0007669"/>
    <property type="project" value="TreeGrafter"/>
</dbReference>
<evidence type="ECO:0000256" key="2">
    <source>
        <dbReference type="ARBA" id="ARBA00022980"/>
    </source>
</evidence>
<dbReference type="Gene3D" id="3.30.1490.10">
    <property type="match status" value="1"/>
</dbReference>
<dbReference type="InterPro" id="IPR035987">
    <property type="entry name" value="Ribosomal_uS8_sf"/>
</dbReference>
<dbReference type="GO" id="GO:0003735">
    <property type="term" value="F:structural constituent of ribosome"/>
    <property type="evidence" value="ECO:0007669"/>
    <property type="project" value="InterPro"/>
</dbReference>
<dbReference type="PANTHER" id="PTHR31303">
    <property type="entry name" value="CTP-DEPENDENT DIACYLGLYCEROL KINASE 1"/>
    <property type="match status" value="1"/>
</dbReference>
<sequence>MVRVSVLNNIVNAERRGKRQVLIRPSSKVVVKFLSVMQRHGYIGEFEIVDDHRSGKIVVQLNGRLNKTGVISPRFNVQVPQIESWVNLLLPSRSFGYIILPGAAAGRTRVFVYRPLLVRLTAFVVLRLLPPSPLVHTLPVTWASSHVLHDNTNDENVGPMTLPANDAFTLALSHSESPSRRTSRSRSITRSPSPKIAFATSSSHPHPHANGDAKRRPGARRRVSKGTGGDAGKEALAEIDEADDALEVEQRLLNGRGNGNVGKKGETEAGKKVDWEIPRKTLHSSIGFLTLWLYTSQGSPQRVVVCLAGALCVIVPADVLRLYSPRFARIYERYFGFLMRESEKKTTNGVIWYIIGVLFVLTFYPLDIAVMSIMILSWADTAASTFGRLWGKLTPALPSRLFGLPLAPRKSTAGFIAAVMTGFAIAITFWSSIVDGRVSYDWTRGVVGEGRDTSAVGTAVRMWLREVGWEPVQVVGWVGLGLVGAVAGLVTGVAEALDVGSLDDNLTLPIISGGCIWGFLKLLSWFSI</sequence>
<dbReference type="OrthoDB" id="5673at2759"/>
<dbReference type="GO" id="GO:0004143">
    <property type="term" value="F:ATP-dependent diacylglycerol kinase activity"/>
    <property type="evidence" value="ECO:0007669"/>
    <property type="project" value="InterPro"/>
</dbReference>
<proteinExistence type="inferred from homology"/>
<feature type="transmembrane region" description="Helical" evidence="5">
    <location>
        <begin position="412"/>
        <end position="433"/>
    </location>
</feature>
<keyword evidence="7" id="KW-1185">Reference proteome</keyword>
<keyword evidence="2" id="KW-0689">Ribosomal protein</keyword>
<evidence type="ECO:0000256" key="5">
    <source>
        <dbReference type="SAM" id="Phobius"/>
    </source>
</evidence>
<comment type="caution">
    <text evidence="6">The sequence shown here is derived from an EMBL/GenBank/DDBJ whole genome shotgun (WGS) entry which is preliminary data.</text>
</comment>
<dbReference type="SUPFAM" id="SSF56047">
    <property type="entry name" value="Ribosomal protein S8"/>
    <property type="match status" value="1"/>
</dbReference>
<feature type="transmembrane region" description="Helical" evidence="5">
    <location>
        <begin position="474"/>
        <end position="494"/>
    </location>
</feature>
<keyword evidence="3" id="KW-0687">Ribonucleoprotein</keyword>
<name>A0A4Y9Y8Z2_9AGAM</name>
<dbReference type="PANTHER" id="PTHR31303:SF1">
    <property type="entry name" value="CTP-DEPENDENT DIACYLGLYCEROL KINASE 1"/>
    <property type="match status" value="1"/>
</dbReference>
<comment type="similarity">
    <text evidence="1">Belongs to the universal ribosomal protein uS8 family.</text>
</comment>
<dbReference type="GO" id="GO:0006654">
    <property type="term" value="P:phosphatidic acid biosynthetic process"/>
    <property type="evidence" value="ECO:0007669"/>
    <property type="project" value="TreeGrafter"/>
</dbReference>
<keyword evidence="5" id="KW-1133">Transmembrane helix</keyword>
<feature type="transmembrane region" description="Helical" evidence="5">
    <location>
        <begin position="506"/>
        <end position="526"/>
    </location>
</feature>
<dbReference type="Proteomes" id="UP000298327">
    <property type="component" value="Unassembled WGS sequence"/>
</dbReference>
<accession>A0A4Y9Y8Z2</accession>
<evidence type="ECO:0000313" key="6">
    <source>
        <dbReference type="EMBL" id="TFY58805.1"/>
    </source>
</evidence>
<dbReference type="Pfam" id="PF00410">
    <property type="entry name" value="Ribosomal_S8"/>
    <property type="match status" value="1"/>
</dbReference>
<evidence type="ECO:0000256" key="3">
    <source>
        <dbReference type="ARBA" id="ARBA00023274"/>
    </source>
</evidence>
<dbReference type="EMBL" id="SEOQ01000658">
    <property type="protein sequence ID" value="TFY58805.1"/>
    <property type="molecule type" value="Genomic_DNA"/>
</dbReference>
<dbReference type="InterPro" id="IPR037997">
    <property type="entry name" value="Dgk1-like"/>
</dbReference>
<evidence type="ECO:0000313" key="7">
    <source>
        <dbReference type="Proteomes" id="UP000298327"/>
    </source>
</evidence>
<feature type="transmembrane region" description="Helical" evidence="5">
    <location>
        <begin position="345"/>
        <end position="364"/>
    </location>
</feature>
<dbReference type="GO" id="GO:0005840">
    <property type="term" value="C:ribosome"/>
    <property type="evidence" value="ECO:0007669"/>
    <property type="project" value="UniProtKB-KW"/>
</dbReference>
<dbReference type="FunFam" id="3.30.1370.30:FF:000001">
    <property type="entry name" value="40S ribosomal protein S15a"/>
    <property type="match status" value="1"/>
</dbReference>
<dbReference type="GO" id="GO:1990904">
    <property type="term" value="C:ribonucleoprotein complex"/>
    <property type="evidence" value="ECO:0007669"/>
    <property type="project" value="UniProtKB-KW"/>
</dbReference>
<keyword evidence="5" id="KW-0472">Membrane</keyword>
<gene>
    <name evidence="6" type="ORF">EVG20_g8016</name>
</gene>
<keyword evidence="5" id="KW-0812">Transmembrane</keyword>